<evidence type="ECO:0000256" key="5">
    <source>
        <dbReference type="PIRNR" id="PIRNR000972"/>
    </source>
</evidence>
<dbReference type="PANTHER" id="PTHR43108">
    <property type="entry name" value="N-ACETYLGLUCOSAMINE-6-SULFATASE FAMILY MEMBER"/>
    <property type="match status" value="1"/>
</dbReference>
<protein>
    <recommendedName>
        <fullName evidence="5">Arylsulfatase</fullName>
        <shortName evidence="5">AS</shortName>
        <ecNumber evidence="5">3.1.6.1</ecNumber>
    </recommendedName>
    <alternativeName>
        <fullName evidence="5">Aryl-sulfate sulphohydrolase</fullName>
    </alternativeName>
</protein>
<evidence type="ECO:0000256" key="2">
    <source>
        <dbReference type="ARBA" id="ARBA00022729"/>
    </source>
</evidence>
<sequence>MALSILRTVLAILPCLVAGLELAVTVEKPNIVFILTDDQDWHMESLDYMPLLRKHIINEGTLFDRHYCTVSICCPSRVNIWTGRAAHNTNVTDVHPPYGGYPKFVQQGLNENWLPVWLQDLGYNTYYTGKLFNAHSVDNYDDPLVKGFNGSDFLLDPYTYEYYRAHMTRNGAPPVSYEGQYSPDVVAEKAYGFLDEATQHDEPFFLAVAPIAPHADVIFADPVQFNPAKYASRHAHLFKDYKIPRTANFNPDTPSGVSWVKHLPQLNDTVIEYNDEFQRSRLRALQSVDEMVETLVQKLDAKGLLNNTYIFYTTDNGFHISQHRMPPGKECPFETDIHIPLIVRGPGIPAGHTAGVVSSHTDLTPTLLKLAGSDRPDLDGTPIPLSAEQLASPASGEHVNVEFWGRAIPEGKYGNDAMSAMNNTYKALRVVGDGYSLLYTVWCTGEKEYYDLLRDPDQMINYLGDDSASLAADYTLAGRSFEHLVSRLDSLLMVLKSCKAKTCHAPWTVLHPDGNVKTLNEALHGSYDGFYREQPKVSFSSCQPGYLVDAEGPQEVDVWGDEYQRVTPSGGRQQSFRYHGDWSLWT</sequence>
<dbReference type="EC" id="3.1.6.1" evidence="5"/>
<feature type="signal peptide" evidence="7">
    <location>
        <begin position="1"/>
        <end position="19"/>
    </location>
</feature>
<reference evidence="9 10" key="1">
    <citation type="submission" date="2021-11" db="EMBL/GenBank/DDBJ databases">
        <title>Black yeast isolated from Biological Soil Crust.</title>
        <authorList>
            <person name="Kurbessoian T."/>
        </authorList>
    </citation>
    <scope>NUCLEOTIDE SEQUENCE [LARGE SCALE GENOMIC DNA]</scope>
    <source>
        <strain evidence="9 10">CCFEE 5522</strain>
    </source>
</reference>
<evidence type="ECO:0000256" key="7">
    <source>
        <dbReference type="SAM" id="SignalP"/>
    </source>
</evidence>
<feature type="domain" description="Sulfatase N-terminal" evidence="8">
    <location>
        <begin position="29"/>
        <end position="372"/>
    </location>
</feature>
<dbReference type="PANTHER" id="PTHR43108:SF8">
    <property type="entry name" value="SD21168P"/>
    <property type="match status" value="1"/>
</dbReference>
<evidence type="ECO:0000313" key="9">
    <source>
        <dbReference type="EMBL" id="KAK4540744.1"/>
    </source>
</evidence>
<evidence type="ECO:0000256" key="6">
    <source>
        <dbReference type="PIRSR" id="PIRSR000972-50"/>
    </source>
</evidence>
<dbReference type="FunFam" id="3.40.720.10:FF:000051">
    <property type="entry name" value="Arylsulfatase"/>
    <property type="match status" value="1"/>
</dbReference>
<dbReference type="GO" id="GO:0018958">
    <property type="term" value="P:phenol-containing compound metabolic process"/>
    <property type="evidence" value="ECO:0007669"/>
    <property type="project" value="InterPro"/>
</dbReference>
<dbReference type="GO" id="GO:0008449">
    <property type="term" value="F:N-acetylglucosamine-6-sulfatase activity"/>
    <property type="evidence" value="ECO:0007669"/>
    <property type="project" value="TreeGrafter"/>
</dbReference>
<organism evidence="9 10">
    <name type="scientific">Oleoguttula mirabilis</name>
    <dbReference type="NCBI Taxonomy" id="1507867"/>
    <lineage>
        <taxon>Eukaryota</taxon>
        <taxon>Fungi</taxon>
        <taxon>Dikarya</taxon>
        <taxon>Ascomycota</taxon>
        <taxon>Pezizomycotina</taxon>
        <taxon>Dothideomycetes</taxon>
        <taxon>Dothideomycetidae</taxon>
        <taxon>Mycosphaerellales</taxon>
        <taxon>Teratosphaeriaceae</taxon>
        <taxon>Oleoguttula</taxon>
    </lineage>
</organism>
<evidence type="ECO:0000259" key="8">
    <source>
        <dbReference type="Pfam" id="PF00884"/>
    </source>
</evidence>
<dbReference type="CDD" id="cd16147">
    <property type="entry name" value="G6S"/>
    <property type="match status" value="1"/>
</dbReference>
<dbReference type="InterPro" id="IPR017850">
    <property type="entry name" value="Alkaline_phosphatase_core_sf"/>
</dbReference>
<comment type="similarity">
    <text evidence="1 5">Belongs to the sulfatase family.</text>
</comment>
<comment type="catalytic activity">
    <reaction evidence="5">
        <text>an aryl sulfate + H2O = a phenol + sulfate + H(+)</text>
        <dbReference type="Rhea" id="RHEA:17261"/>
        <dbReference type="ChEBI" id="CHEBI:15377"/>
        <dbReference type="ChEBI" id="CHEBI:15378"/>
        <dbReference type="ChEBI" id="CHEBI:16189"/>
        <dbReference type="ChEBI" id="CHEBI:33853"/>
        <dbReference type="ChEBI" id="CHEBI:140317"/>
        <dbReference type="EC" id="3.1.6.1"/>
    </reaction>
</comment>
<dbReference type="GO" id="GO:0005539">
    <property type="term" value="F:glycosaminoglycan binding"/>
    <property type="evidence" value="ECO:0007669"/>
    <property type="project" value="TreeGrafter"/>
</dbReference>
<dbReference type="GO" id="GO:0004065">
    <property type="term" value="F:arylsulfatase activity"/>
    <property type="evidence" value="ECO:0007669"/>
    <property type="project" value="UniProtKB-UniRule"/>
</dbReference>
<evidence type="ECO:0000313" key="10">
    <source>
        <dbReference type="Proteomes" id="UP001324427"/>
    </source>
</evidence>
<evidence type="ECO:0000256" key="3">
    <source>
        <dbReference type="ARBA" id="ARBA00022801"/>
    </source>
</evidence>
<dbReference type="InterPro" id="IPR000917">
    <property type="entry name" value="Sulfatase_N"/>
</dbReference>
<feature type="chain" id="PRO_5043485570" description="Arylsulfatase" evidence="7">
    <location>
        <begin position="20"/>
        <end position="586"/>
    </location>
</feature>
<keyword evidence="10" id="KW-1185">Reference proteome</keyword>
<proteinExistence type="inferred from homology"/>
<dbReference type="PIRSF" id="PIRSF000972">
    <property type="entry name" value="Arylsulf_plant"/>
    <property type="match status" value="1"/>
</dbReference>
<accession>A0AAV9J7H6</accession>
<dbReference type="Gene3D" id="3.40.720.10">
    <property type="entry name" value="Alkaline Phosphatase, subunit A"/>
    <property type="match status" value="1"/>
</dbReference>
<name>A0AAV9J7H6_9PEZI</name>
<gene>
    <name evidence="9" type="ORF">LTR36_008959</name>
</gene>
<comment type="PTM">
    <text evidence="6">The conversion to 3-oxoalanine (also known as C-formylglycine, FGly), of a serine or cysteine residue in prokaryotes and of a cysteine residue in eukaryotes, is critical for catalytic activity.</text>
</comment>
<dbReference type="Pfam" id="PF00884">
    <property type="entry name" value="Sulfatase"/>
    <property type="match status" value="1"/>
</dbReference>
<dbReference type="Proteomes" id="UP001324427">
    <property type="component" value="Unassembled WGS sequence"/>
</dbReference>
<evidence type="ECO:0000256" key="1">
    <source>
        <dbReference type="ARBA" id="ARBA00008779"/>
    </source>
</evidence>
<feature type="modified residue" description="3-oxoalanine (Cys)" evidence="6">
    <location>
        <position position="73"/>
    </location>
</feature>
<comment type="caution">
    <text evidence="9">The sequence shown here is derived from an EMBL/GenBank/DDBJ whole genome shotgun (WGS) entry which is preliminary data.</text>
</comment>
<keyword evidence="4" id="KW-0325">Glycoprotein</keyword>
<keyword evidence="2 7" id="KW-0732">Signal</keyword>
<dbReference type="AlphaFoldDB" id="A0AAV9J7H6"/>
<dbReference type="PROSITE" id="PS00523">
    <property type="entry name" value="SULFATASE_1"/>
    <property type="match status" value="1"/>
</dbReference>
<dbReference type="EMBL" id="JAVFHQ010000062">
    <property type="protein sequence ID" value="KAK4540744.1"/>
    <property type="molecule type" value="Genomic_DNA"/>
</dbReference>
<keyword evidence="3 5" id="KW-0378">Hydrolase</keyword>
<dbReference type="InterPro" id="IPR024607">
    <property type="entry name" value="Sulfatase_CS"/>
</dbReference>
<evidence type="ECO:0000256" key="4">
    <source>
        <dbReference type="ARBA" id="ARBA00023180"/>
    </source>
</evidence>
<dbReference type="SUPFAM" id="SSF53649">
    <property type="entry name" value="Alkaline phosphatase-like"/>
    <property type="match status" value="1"/>
</dbReference>
<dbReference type="InterPro" id="IPR012083">
    <property type="entry name" value="Arylsulfatase"/>
</dbReference>